<reference evidence="2" key="1">
    <citation type="submission" date="2015-04" db="UniProtKB">
        <authorList>
            <consortium name="EnsemblPlants"/>
        </authorList>
    </citation>
    <scope>IDENTIFICATION</scope>
</reference>
<organism evidence="2">
    <name type="scientific">Oryza punctata</name>
    <name type="common">Red rice</name>
    <dbReference type="NCBI Taxonomy" id="4537"/>
    <lineage>
        <taxon>Eukaryota</taxon>
        <taxon>Viridiplantae</taxon>
        <taxon>Streptophyta</taxon>
        <taxon>Embryophyta</taxon>
        <taxon>Tracheophyta</taxon>
        <taxon>Spermatophyta</taxon>
        <taxon>Magnoliopsida</taxon>
        <taxon>Liliopsida</taxon>
        <taxon>Poales</taxon>
        <taxon>Poaceae</taxon>
        <taxon>BOP clade</taxon>
        <taxon>Oryzoideae</taxon>
        <taxon>Oryzeae</taxon>
        <taxon>Oryzinae</taxon>
        <taxon>Oryza</taxon>
    </lineage>
</organism>
<dbReference type="HOGENOM" id="CLU_2709076_0_0_1"/>
<dbReference type="EnsemblPlants" id="OPUNC04G02380.1">
    <property type="protein sequence ID" value="OPUNC04G02380.1"/>
    <property type="gene ID" value="OPUNC04G02380"/>
</dbReference>
<evidence type="ECO:0000256" key="1">
    <source>
        <dbReference type="SAM" id="MobiDB-lite"/>
    </source>
</evidence>
<accession>A0A0E0KMQ4</accession>
<protein>
    <submittedName>
        <fullName evidence="2">Uncharacterized protein</fullName>
    </submittedName>
</protein>
<evidence type="ECO:0000313" key="3">
    <source>
        <dbReference type="Proteomes" id="UP000026962"/>
    </source>
</evidence>
<keyword evidence="3" id="KW-1185">Reference proteome</keyword>
<dbReference type="Proteomes" id="UP000026962">
    <property type="component" value="Chromosome 4"/>
</dbReference>
<proteinExistence type="predicted"/>
<sequence length="73" mass="7519">MRRVGPTVNSLGRGESAAKEVGGVLRGHMRGRSTGDSLGRGGSATKEVEDGGSGIMRCVFDSLFPLLVDVLTG</sequence>
<dbReference type="Gramene" id="OPUNC04G02380.1">
    <property type="protein sequence ID" value="OPUNC04G02380.1"/>
    <property type="gene ID" value="OPUNC04G02380"/>
</dbReference>
<dbReference type="AlphaFoldDB" id="A0A0E0KMQ4"/>
<reference evidence="2" key="2">
    <citation type="submission" date="2018-05" db="EMBL/GenBank/DDBJ databases">
        <title>OpunRS2 (Oryza punctata Reference Sequence Version 2).</title>
        <authorList>
            <person name="Zhang J."/>
            <person name="Kudrna D."/>
            <person name="Lee S."/>
            <person name="Talag J."/>
            <person name="Welchert J."/>
            <person name="Wing R.A."/>
        </authorList>
    </citation>
    <scope>NUCLEOTIDE SEQUENCE [LARGE SCALE GENOMIC DNA]</scope>
</reference>
<name>A0A0E0KMQ4_ORYPU</name>
<feature type="region of interest" description="Disordered" evidence="1">
    <location>
        <begin position="1"/>
        <end position="50"/>
    </location>
</feature>
<evidence type="ECO:0000313" key="2">
    <source>
        <dbReference type="EnsemblPlants" id="OPUNC04G02380.1"/>
    </source>
</evidence>